<dbReference type="SUPFAM" id="SSF53927">
    <property type="entry name" value="Cytidine deaminase-like"/>
    <property type="match status" value="1"/>
</dbReference>
<dbReference type="Gene3D" id="3.40.430.10">
    <property type="entry name" value="Dihydrofolate Reductase, subunit A"/>
    <property type="match status" value="2"/>
</dbReference>
<dbReference type="PIRSF" id="PIRSF006769">
    <property type="entry name" value="RibD"/>
    <property type="match status" value="1"/>
</dbReference>
<protein>
    <recommendedName>
        <fullName evidence="10">Riboflavin biosynthesis protein RibD</fullName>
    </recommendedName>
    <domain>
        <recommendedName>
            <fullName evidence="10">Diaminohydroxyphosphoribosylaminopyrimidine deaminase</fullName>
            <shortName evidence="10">DRAP deaminase</shortName>
            <ecNumber evidence="10">3.5.4.26</ecNumber>
        </recommendedName>
        <alternativeName>
            <fullName evidence="10">Riboflavin-specific deaminase</fullName>
        </alternativeName>
    </domain>
    <domain>
        <recommendedName>
            <fullName evidence="10">5-amino-6-(5-phosphoribosylamino)uracil reductase</fullName>
            <ecNumber evidence="10">1.1.1.193</ecNumber>
        </recommendedName>
        <alternativeName>
            <fullName evidence="10">HTP reductase</fullName>
        </alternativeName>
    </domain>
</protein>
<dbReference type="EMBL" id="QYUM01000002">
    <property type="protein sequence ID" value="RJF93777.1"/>
    <property type="molecule type" value="Genomic_DNA"/>
</dbReference>
<comment type="similarity">
    <text evidence="4 10">In the N-terminal section; belongs to the cytidine and deoxycytidylate deaminase family.</text>
</comment>
<evidence type="ECO:0000256" key="1">
    <source>
        <dbReference type="ARBA" id="ARBA00002151"/>
    </source>
</evidence>
<evidence type="ECO:0000256" key="6">
    <source>
        <dbReference type="ARBA" id="ARBA00022619"/>
    </source>
</evidence>
<evidence type="ECO:0000256" key="7">
    <source>
        <dbReference type="ARBA" id="ARBA00022857"/>
    </source>
</evidence>
<feature type="binding site" evidence="12">
    <location>
        <position position="191"/>
    </location>
    <ligand>
        <name>NADP(+)</name>
        <dbReference type="ChEBI" id="CHEBI:58349"/>
    </ligand>
</feature>
<comment type="cofactor">
    <cofactor evidence="10 13">
        <name>Zn(2+)</name>
        <dbReference type="ChEBI" id="CHEBI:29105"/>
    </cofactor>
    <text evidence="10 13">Binds 1 zinc ion.</text>
</comment>
<dbReference type="InterPro" id="IPR024072">
    <property type="entry name" value="DHFR-like_dom_sf"/>
</dbReference>
<keyword evidence="16" id="KW-1185">Reference proteome</keyword>
<evidence type="ECO:0000256" key="2">
    <source>
        <dbReference type="ARBA" id="ARBA00004882"/>
    </source>
</evidence>
<feature type="binding site" evidence="12">
    <location>
        <position position="163"/>
    </location>
    <ligand>
        <name>substrate</name>
    </ligand>
</feature>
<accession>A0A418WRD0</accession>
<keyword evidence="8 10" id="KW-0560">Oxidoreductase</keyword>
<evidence type="ECO:0000256" key="4">
    <source>
        <dbReference type="ARBA" id="ARBA00005259"/>
    </source>
</evidence>
<evidence type="ECO:0000256" key="8">
    <source>
        <dbReference type="ARBA" id="ARBA00023002"/>
    </source>
</evidence>
<comment type="pathway">
    <text evidence="3 10">Cofactor biosynthesis; riboflavin biosynthesis; 5-amino-6-(D-ribitylamino)uracil from GTP: step 3/4.</text>
</comment>
<feature type="binding site" evidence="12">
    <location>
        <position position="165"/>
    </location>
    <ligand>
        <name>NADP(+)</name>
        <dbReference type="ChEBI" id="CHEBI:58349"/>
    </ligand>
</feature>
<comment type="function">
    <text evidence="1 10">Converts 2,5-diamino-6-(ribosylamino)-4(3h)-pyrimidinone 5'-phosphate into 5-amino-6-(ribosylamino)-2,4(1h,3h)-pyrimidinedione 5'-phosphate.</text>
</comment>
<dbReference type="InterPro" id="IPR016193">
    <property type="entry name" value="Cytidine_deaminase-like"/>
</dbReference>
<keyword evidence="6 10" id="KW-0686">Riboflavin biosynthesis</keyword>
<dbReference type="InterPro" id="IPR004794">
    <property type="entry name" value="Eubact_RibD"/>
</dbReference>
<keyword evidence="9" id="KW-0511">Multifunctional enzyme</keyword>
<comment type="catalytic activity">
    <reaction evidence="10">
        <text>5-amino-6-(5-phospho-D-ribitylamino)uracil + NADP(+) = 5-amino-6-(5-phospho-D-ribosylamino)uracil + NADPH + H(+)</text>
        <dbReference type="Rhea" id="RHEA:17845"/>
        <dbReference type="ChEBI" id="CHEBI:15378"/>
        <dbReference type="ChEBI" id="CHEBI:57783"/>
        <dbReference type="ChEBI" id="CHEBI:58349"/>
        <dbReference type="ChEBI" id="CHEBI:58421"/>
        <dbReference type="ChEBI" id="CHEBI:58453"/>
        <dbReference type="EC" id="1.1.1.193"/>
    </reaction>
</comment>
<evidence type="ECO:0000256" key="3">
    <source>
        <dbReference type="ARBA" id="ARBA00004910"/>
    </source>
</evidence>
<dbReference type="EC" id="1.1.1.193" evidence="10"/>
<feature type="binding site" evidence="13">
    <location>
        <position position="44"/>
    </location>
    <ligand>
        <name>Zn(2+)</name>
        <dbReference type="ChEBI" id="CHEBI:29105"/>
        <note>catalytic</note>
    </ligand>
</feature>
<dbReference type="OrthoDB" id="9800865at2"/>
<dbReference type="UniPathway" id="UPA00275">
    <property type="reaction ID" value="UER00401"/>
</dbReference>
<comment type="catalytic activity">
    <reaction evidence="10">
        <text>2,5-diamino-6-hydroxy-4-(5-phosphoribosylamino)-pyrimidine + H2O + H(+) = 5-amino-6-(5-phospho-D-ribosylamino)uracil + NH4(+)</text>
        <dbReference type="Rhea" id="RHEA:21868"/>
        <dbReference type="ChEBI" id="CHEBI:15377"/>
        <dbReference type="ChEBI" id="CHEBI:15378"/>
        <dbReference type="ChEBI" id="CHEBI:28938"/>
        <dbReference type="ChEBI" id="CHEBI:58453"/>
        <dbReference type="ChEBI" id="CHEBI:58614"/>
        <dbReference type="EC" id="3.5.4.26"/>
    </reaction>
</comment>
<dbReference type="Pfam" id="PF01872">
    <property type="entry name" value="RibD_C"/>
    <property type="match status" value="2"/>
</dbReference>
<evidence type="ECO:0000256" key="5">
    <source>
        <dbReference type="ARBA" id="ARBA00007417"/>
    </source>
</evidence>
<evidence type="ECO:0000256" key="10">
    <source>
        <dbReference type="PIRNR" id="PIRNR006769"/>
    </source>
</evidence>
<evidence type="ECO:0000256" key="12">
    <source>
        <dbReference type="PIRSR" id="PIRSR006769-2"/>
    </source>
</evidence>
<dbReference type="SUPFAM" id="SSF53597">
    <property type="entry name" value="Dihydrofolate reductase-like"/>
    <property type="match status" value="1"/>
</dbReference>
<feature type="binding site" evidence="12">
    <location>
        <position position="199"/>
    </location>
    <ligand>
        <name>NADP(+)</name>
        <dbReference type="ChEBI" id="CHEBI:58349"/>
    </ligand>
</feature>
<dbReference type="GO" id="GO:0009231">
    <property type="term" value="P:riboflavin biosynthetic process"/>
    <property type="evidence" value="ECO:0007669"/>
    <property type="project" value="UniProtKB-UniPathway"/>
</dbReference>
<dbReference type="InterPro" id="IPR002125">
    <property type="entry name" value="CMP_dCMP_dom"/>
</dbReference>
<dbReference type="PANTHER" id="PTHR38011">
    <property type="entry name" value="DIHYDROFOLATE REDUCTASE FAMILY PROTEIN (AFU_ORTHOLOGUE AFUA_8G06820)"/>
    <property type="match status" value="1"/>
</dbReference>
<dbReference type="InterPro" id="IPR050765">
    <property type="entry name" value="Riboflavin_Biosynth_HTPR"/>
</dbReference>
<evidence type="ECO:0000256" key="9">
    <source>
        <dbReference type="ARBA" id="ARBA00023268"/>
    </source>
</evidence>
<keyword evidence="7 10" id="KW-0521">NADP</keyword>
<feature type="binding site" evidence="13">
    <location>
        <position position="79"/>
    </location>
    <ligand>
        <name>Zn(2+)</name>
        <dbReference type="ChEBI" id="CHEBI:29105"/>
        <note>catalytic</note>
    </ligand>
</feature>
<feature type="binding site" evidence="13">
    <location>
        <position position="69"/>
    </location>
    <ligand>
        <name>Zn(2+)</name>
        <dbReference type="ChEBI" id="CHEBI:29105"/>
        <note>catalytic</note>
    </ligand>
</feature>
<dbReference type="NCBIfam" id="TIGR00326">
    <property type="entry name" value="eubact_ribD"/>
    <property type="match status" value="1"/>
</dbReference>
<evidence type="ECO:0000256" key="13">
    <source>
        <dbReference type="PIRSR" id="PIRSR006769-3"/>
    </source>
</evidence>
<evidence type="ECO:0000259" key="14">
    <source>
        <dbReference type="PROSITE" id="PS51747"/>
    </source>
</evidence>
<feature type="binding site" evidence="12">
    <location>
        <position position="246"/>
    </location>
    <ligand>
        <name>substrate</name>
    </ligand>
</feature>
<feature type="binding site" evidence="12">
    <location>
        <begin position="248"/>
        <end position="254"/>
    </location>
    <ligand>
        <name>NADP(+)</name>
        <dbReference type="ChEBI" id="CHEBI:58349"/>
    </ligand>
</feature>
<dbReference type="GO" id="GO:0046872">
    <property type="term" value="F:metal ion binding"/>
    <property type="evidence" value="ECO:0007669"/>
    <property type="project" value="UniProtKB-KW"/>
</dbReference>
<organism evidence="15 16">
    <name type="scientific">Sphingomonas cavernae</name>
    <dbReference type="NCBI Taxonomy" id="2320861"/>
    <lineage>
        <taxon>Bacteria</taxon>
        <taxon>Pseudomonadati</taxon>
        <taxon>Pseudomonadota</taxon>
        <taxon>Alphaproteobacteria</taxon>
        <taxon>Sphingomonadales</taxon>
        <taxon>Sphingomonadaceae</taxon>
        <taxon>Sphingomonas</taxon>
    </lineage>
</organism>
<dbReference type="Pfam" id="PF00383">
    <property type="entry name" value="dCMP_cyt_deam_1"/>
    <property type="match status" value="1"/>
</dbReference>
<feature type="domain" description="CMP/dCMP-type deaminase" evidence="14">
    <location>
        <begin position="1"/>
        <end position="110"/>
    </location>
</feature>
<comment type="pathway">
    <text evidence="2 10">Cofactor biosynthesis; riboflavin biosynthesis; 5-amino-6-(D-ribitylamino)uracil from GTP: step 2/4.</text>
</comment>
<dbReference type="InterPro" id="IPR002734">
    <property type="entry name" value="RibDG_C"/>
</dbReference>
<dbReference type="PANTHER" id="PTHR38011:SF7">
    <property type="entry name" value="2,5-DIAMINO-6-RIBOSYLAMINO-4(3H)-PYRIMIDINONE 5'-PHOSPHATE REDUCTASE"/>
    <property type="match status" value="1"/>
</dbReference>
<feature type="binding site" evidence="12">
    <location>
        <position position="195"/>
    </location>
    <ligand>
        <name>NADP(+)</name>
        <dbReference type="ChEBI" id="CHEBI:58349"/>
    </ligand>
</feature>
<sequence>MAAALALAGRGRGQTAPNPNVGCVIVNHGVVIGRGWTQPGGRPHAEAMALEQAGDAARGATAYVTLEPCAHPSQRGPACSQSLIAAGVARVVAATGDPDPRTNGAGFAALRAAGIAVETGMGADAARRAMAGFLTRRALRRPHVTLKLATSLDGCIALVSGASRWITGDAARAHTHLERSRHEMILVGRGTFETDQPRLDVRLAGLEARSPRRALLTRGDPPQGWEGVRDPHAIGTLEDVDHLFVEGGATTASAFVADDLVDRLLLYRAPILIGHGKAALGDIGLERLDDAHGRWRLADTRMLGSDRLEVYERVRENGVSTAGRSS</sequence>
<name>A0A418WRD0_9SPHN</name>
<dbReference type="PROSITE" id="PS51747">
    <property type="entry name" value="CYT_DCMP_DEAMINASES_2"/>
    <property type="match status" value="1"/>
</dbReference>
<evidence type="ECO:0000256" key="11">
    <source>
        <dbReference type="PIRSR" id="PIRSR006769-1"/>
    </source>
</evidence>
<feature type="binding site" evidence="12">
    <location>
        <position position="202"/>
    </location>
    <ligand>
        <name>substrate</name>
    </ligand>
</feature>
<dbReference type="EC" id="3.5.4.26" evidence="10"/>
<keyword evidence="10 15" id="KW-0378">Hydrolase</keyword>
<feature type="binding site" evidence="12">
    <location>
        <position position="179"/>
    </location>
    <ligand>
        <name>substrate</name>
    </ligand>
</feature>
<keyword evidence="10 13" id="KW-0862">Zinc</keyword>
<dbReference type="GO" id="GO:0008703">
    <property type="term" value="F:5-amino-6-(5-phosphoribosylamino)uracil reductase activity"/>
    <property type="evidence" value="ECO:0007669"/>
    <property type="project" value="UniProtKB-EC"/>
</dbReference>
<reference evidence="15 16" key="1">
    <citation type="submission" date="2018-09" db="EMBL/GenBank/DDBJ databases">
        <authorList>
            <person name="Zhu H."/>
        </authorList>
    </citation>
    <scope>NUCLEOTIDE SEQUENCE [LARGE SCALE GENOMIC DNA]</scope>
    <source>
        <strain evidence="15 16">K2R01-6</strain>
    </source>
</reference>
<dbReference type="Proteomes" id="UP000286100">
    <property type="component" value="Unassembled WGS sequence"/>
</dbReference>
<keyword evidence="10 13" id="KW-0479">Metal-binding</keyword>
<comment type="similarity">
    <text evidence="5 10">In the C-terminal section; belongs to the HTP reductase family.</text>
</comment>
<feature type="active site" description="Proton donor" evidence="11">
    <location>
        <position position="46"/>
    </location>
</feature>
<gene>
    <name evidence="15" type="primary">ribD</name>
    <name evidence="15" type="ORF">D3876_05665</name>
</gene>
<evidence type="ECO:0000313" key="16">
    <source>
        <dbReference type="Proteomes" id="UP000286100"/>
    </source>
</evidence>
<feature type="binding site" evidence="12">
    <location>
        <position position="149"/>
    </location>
    <ligand>
        <name>NADP(+)</name>
        <dbReference type="ChEBI" id="CHEBI:58349"/>
    </ligand>
</feature>
<dbReference type="AlphaFoldDB" id="A0A418WRD0"/>
<dbReference type="GO" id="GO:0008835">
    <property type="term" value="F:diaminohydroxyphosphoribosylaminopyrimidine deaminase activity"/>
    <property type="evidence" value="ECO:0007669"/>
    <property type="project" value="UniProtKB-EC"/>
</dbReference>
<comment type="caution">
    <text evidence="15">The sequence shown here is derived from an EMBL/GenBank/DDBJ whole genome shotgun (WGS) entry which is preliminary data.</text>
</comment>
<dbReference type="Gene3D" id="3.40.140.10">
    <property type="entry name" value="Cytidine Deaminase, domain 2"/>
    <property type="match status" value="1"/>
</dbReference>
<evidence type="ECO:0000313" key="15">
    <source>
        <dbReference type="EMBL" id="RJF93777.1"/>
    </source>
</evidence>
<proteinExistence type="inferred from homology"/>